<comment type="caution">
    <text evidence="5">The sequence shown here is derived from an EMBL/GenBank/DDBJ whole genome shotgun (WGS) entry which is preliminary data.</text>
</comment>
<dbReference type="Gene3D" id="3.40.50.300">
    <property type="entry name" value="P-loop containing nucleotide triphosphate hydrolases"/>
    <property type="match status" value="2"/>
</dbReference>
<feature type="domain" description="ABC transporter" evidence="3">
    <location>
        <begin position="14"/>
        <end position="94"/>
    </location>
</feature>
<dbReference type="SUPFAM" id="SSF52540">
    <property type="entry name" value="P-loop containing nucleoside triphosphate hydrolases"/>
    <property type="match status" value="2"/>
</dbReference>
<evidence type="ECO:0000313" key="5">
    <source>
        <dbReference type="EMBL" id="GAG76362.1"/>
    </source>
</evidence>
<evidence type="ECO:0008006" key="6">
    <source>
        <dbReference type="Google" id="ProtNLM"/>
    </source>
</evidence>
<keyword evidence="1" id="KW-0547">Nucleotide-binding</keyword>
<evidence type="ECO:0000256" key="2">
    <source>
        <dbReference type="ARBA" id="ARBA00022840"/>
    </source>
</evidence>
<feature type="domain" description="ABC transporter" evidence="3">
    <location>
        <begin position="251"/>
        <end position="290"/>
    </location>
</feature>
<gene>
    <name evidence="5" type="ORF">S01H4_35108</name>
</gene>
<dbReference type="InterPro" id="IPR003439">
    <property type="entry name" value="ABC_transporter-like_ATP-bd"/>
</dbReference>
<dbReference type="InterPro" id="IPR032781">
    <property type="entry name" value="ABC_tran_Xtn"/>
</dbReference>
<dbReference type="InterPro" id="IPR027417">
    <property type="entry name" value="P-loop_NTPase"/>
</dbReference>
<accession>X1B4Y5</accession>
<evidence type="ECO:0000259" key="3">
    <source>
        <dbReference type="Pfam" id="PF00005"/>
    </source>
</evidence>
<dbReference type="FunFam" id="3.40.50.300:FF:000011">
    <property type="entry name" value="Putative ABC transporter ATP-binding component"/>
    <property type="match status" value="1"/>
</dbReference>
<evidence type="ECO:0000259" key="4">
    <source>
        <dbReference type="Pfam" id="PF12848"/>
    </source>
</evidence>
<feature type="non-terminal residue" evidence="5">
    <location>
        <position position="1"/>
    </location>
</feature>
<dbReference type="InterPro" id="IPR051309">
    <property type="entry name" value="ABCF_ATPase"/>
</dbReference>
<dbReference type="EMBL" id="BART01018629">
    <property type="protein sequence ID" value="GAG76362.1"/>
    <property type="molecule type" value="Genomic_DNA"/>
</dbReference>
<keyword evidence="2" id="KW-0067">ATP-binding</keyword>
<feature type="non-terminal residue" evidence="5">
    <location>
        <position position="296"/>
    </location>
</feature>
<name>X1B4Y5_9ZZZZ</name>
<organism evidence="5">
    <name type="scientific">marine sediment metagenome</name>
    <dbReference type="NCBI Taxonomy" id="412755"/>
    <lineage>
        <taxon>unclassified sequences</taxon>
        <taxon>metagenomes</taxon>
        <taxon>ecological metagenomes</taxon>
    </lineage>
</organism>
<reference evidence="5" key="1">
    <citation type="journal article" date="2014" name="Front. Microbiol.">
        <title>High frequency of phylogenetically diverse reductive dehalogenase-homologous genes in deep subseafloor sedimentary metagenomes.</title>
        <authorList>
            <person name="Kawai M."/>
            <person name="Futagami T."/>
            <person name="Toyoda A."/>
            <person name="Takaki Y."/>
            <person name="Nishi S."/>
            <person name="Hori S."/>
            <person name="Arai W."/>
            <person name="Tsubouchi T."/>
            <person name="Morono Y."/>
            <person name="Uchiyama I."/>
            <person name="Ito T."/>
            <person name="Fujiyama A."/>
            <person name="Inagaki F."/>
            <person name="Takami H."/>
        </authorList>
    </citation>
    <scope>NUCLEOTIDE SEQUENCE</scope>
    <source>
        <strain evidence="5">Expedition CK06-06</strain>
    </source>
</reference>
<dbReference type="Pfam" id="PF00005">
    <property type="entry name" value="ABC_tran"/>
    <property type="match status" value="2"/>
</dbReference>
<dbReference type="GO" id="GO:0016887">
    <property type="term" value="F:ATP hydrolysis activity"/>
    <property type="evidence" value="ECO:0007669"/>
    <property type="project" value="InterPro"/>
</dbReference>
<proteinExistence type="predicted"/>
<sequence>AHLKKLSKLGQSIAEDPHSKKWLKEYEDAESKFQKIGGYDYESEASQVIRGLGFTNEDYTKLVHEFSSGWQMRIVLARLLLNKPDLLLLDEPTNHLDIESIQWLENYLQNFDGAMIIVSHDRFFLDKFLQSSKGAISIYEIDFSRFRKYRTNYTGYLQESQIRKQRLLQLAKIQAKRISEIKEFIVRNRANKSKAKLVKSREKYLKRMERIQIESERKKIRVCFPIEKVHSRRLIELKNVGKRYGEKMVFQHINLSIERGDKIALIGKNGAGKSTLCRIIAGHEKSTDGKRRASEK</sequence>
<dbReference type="GO" id="GO:0005524">
    <property type="term" value="F:ATP binding"/>
    <property type="evidence" value="ECO:0007669"/>
    <property type="project" value="UniProtKB-KW"/>
</dbReference>
<dbReference type="PANTHER" id="PTHR42855:SF2">
    <property type="entry name" value="DRUG RESISTANCE ABC TRANSPORTER,ATP-BINDING PROTEIN"/>
    <property type="match status" value="1"/>
</dbReference>
<dbReference type="Pfam" id="PF12848">
    <property type="entry name" value="ABC_tran_Xtn"/>
    <property type="match status" value="1"/>
</dbReference>
<evidence type="ECO:0000256" key="1">
    <source>
        <dbReference type="ARBA" id="ARBA00022741"/>
    </source>
</evidence>
<feature type="domain" description="ABC-transporter extension" evidence="4">
    <location>
        <begin position="140"/>
        <end position="220"/>
    </location>
</feature>
<protein>
    <recommendedName>
        <fullName evidence="6">ABC transporter domain-containing protein</fullName>
    </recommendedName>
</protein>
<dbReference type="PANTHER" id="PTHR42855">
    <property type="entry name" value="ABC TRANSPORTER ATP-BINDING SUBUNIT"/>
    <property type="match status" value="1"/>
</dbReference>
<dbReference type="AlphaFoldDB" id="X1B4Y5"/>